<dbReference type="InterPro" id="IPR028055">
    <property type="entry name" value="YidC/Oxa/ALB_C"/>
</dbReference>
<dbReference type="PANTHER" id="PTHR12428">
    <property type="entry name" value="OXA1"/>
    <property type="match status" value="1"/>
</dbReference>
<reference evidence="12" key="1">
    <citation type="submission" date="2025-08" db="UniProtKB">
        <authorList>
            <consortium name="RefSeq"/>
        </authorList>
    </citation>
    <scope>IDENTIFICATION</scope>
</reference>
<evidence type="ECO:0000256" key="6">
    <source>
        <dbReference type="ARBA" id="ARBA00022989"/>
    </source>
</evidence>
<gene>
    <name evidence="12" type="primary">LOC107109120</name>
</gene>
<evidence type="ECO:0000259" key="10">
    <source>
        <dbReference type="PROSITE" id="PS50835"/>
    </source>
</evidence>
<comment type="subcellular location">
    <subcellularLocation>
        <location evidence="9">Membrane</location>
        <topology evidence="9">Multi-pass membrane protein</topology>
    </subcellularLocation>
    <subcellularLocation>
        <location evidence="1">Mitochondrion inner membrane</location>
        <topology evidence="1">Multi-pass membrane protein</topology>
    </subcellularLocation>
</comment>
<feature type="domain" description="Ig-like" evidence="10">
    <location>
        <begin position="41"/>
        <end position="137"/>
    </location>
</feature>
<dbReference type="Proteomes" id="UP000694871">
    <property type="component" value="Unplaced"/>
</dbReference>
<comment type="similarity">
    <text evidence="2 9">Belongs to the OXA1/ALB3/YidC family.</text>
</comment>
<dbReference type="CDD" id="cd20069">
    <property type="entry name" value="5TM_Oxa1-like"/>
    <property type="match status" value="1"/>
</dbReference>
<proteinExistence type="inferred from homology"/>
<evidence type="ECO:0000313" key="11">
    <source>
        <dbReference type="Proteomes" id="UP000694871"/>
    </source>
</evidence>
<dbReference type="SMART" id="SM00407">
    <property type="entry name" value="IGc1"/>
    <property type="match status" value="1"/>
</dbReference>
<sequence length="464" mass="51269">MAGLLQLTASISGLKEKVDVADQGPASKAQQNSVYSTCLFPNIPPVKMPLGEIDSFTCLVEGVDPDSLSVRWFRNDEELPPTSIDSIGSPVQTEIPEELYTMSTLHIPVEDWTERDIFTCTVELNALPSLRARRTADKDTENPSASDKSLFGPRFQEDKNNYEVSFGCLTQGHLSKYVTLVWLKNTIPFTDDVLYTGEGYRRQVHKTSVPLTWLRRRAPFAPRLSLQGDCQALLSRPAIRCQSTAAVAGAQIALPPAPPPTESALSVGDLGQVAQELSFQELGLGSYTPVGLIQNLLECLHVDVGLPWWGAIVAGTVTARCLIFPLIVKGQREAMKLNNHLPQINALTSRMNEAKRSGNQFEFAKAYSDLTLYQRAHDVNPLRGFLVPKVHAPIFISFFIALRKMAELPVPSLQTGGLWWFTDLSAADPYYILPLSVTVTMWAILEVRLGQSRRCSEVDEVNIG</sequence>
<keyword evidence="4" id="KW-0999">Mitochondrion inner membrane</keyword>
<evidence type="ECO:0000256" key="9">
    <source>
        <dbReference type="RuleBase" id="RU003945"/>
    </source>
</evidence>
<dbReference type="InterPro" id="IPR007110">
    <property type="entry name" value="Ig-like_dom"/>
</dbReference>
<evidence type="ECO:0000256" key="1">
    <source>
        <dbReference type="ARBA" id="ARBA00004448"/>
    </source>
</evidence>
<dbReference type="Pfam" id="PF02096">
    <property type="entry name" value="60KD_IMP"/>
    <property type="match status" value="1"/>
</dbReference>
<keyword evidence="8" id="KW-0472">Membrane</keyword>
<dbReference type="GeneID" id="107109120"/>
<dbReference type="Gene3D" id="2.60.40.10">
    <property type="entry name" value="Immunoglobulins"/>
    <property type="match status" value="1"/>
</dbReference>
<evidence type="ECO:0000256" key="4">
    <source>
        <dbReference type="ARBA" id="ARBA00022792"/>
    </source>
</evidence>
<organism evidence="11 12">
    <name type="scientific">Gekko japonicus</name>
    <name type="common">Schlegel's Japanese gecko</name>
    <dbReference type="NCBI Taxonomy" id="146911"/>
    <lineage>
        <taxon>Eukaryota</taxon>
        <taxon>Metazoa</taxon>
        <taxon>Chordata</taxon>
        <taxon>Craniata</taxon>
        <taxon>Vertebrata</taxon>
        <taxon>Euteleostomi</taxon>
        <taxon>Lepidosauria</taxon>
        <taxon>Squamata</taxon>
        <taxon>Bifurcata</taxon>
        <taxon>Gekkota</taxon>
        <taxon>Gekkonidae</taxon>
        <taxon>Gekkoninae</taxon>
        <taxon>Gekko</taxon>
    </lineage>
</organism>
<evidence type="ECO:0000256" key="2">
    <source>
        <dbReference type="ARBA" id="ARBA00009877"/>
    </source>
</evidence>
<evidence type="ECO:0000256" key="7">
    <source>
        <dbReference type="ARBA" id="ARBA00023128"/>
    </source>
</evidence>
<dbReference type="InterPro" id="IPR001708">
    <property type="entry name" value="YidC/ALB3/OXA1/COX18"/>
</dbReference>
<keyword evidence="6" id="KW-1133">Transmembrane helix</keyword>
<dbReference type="SUPFAM" id="SSF48726">
    <property type="entry name" value="Immunoglobulin"/>
    <property type="match status" value="1"/>
</dbReference>
<dbReference type="Pfam" id="PF07654">
    <property type="entry name" value="C1-set"/>
    <property type="match status" value="1"/>
</dbReference>
<evidence type="ECO:0000256" key="3">
    <source>
        <dbReference type="ARBA" id="ARBA00022692"/>
    </source>
</evidence>
<dbReference type="InterPro" id="IPR036179">
    <property type="entry name" value="Ig-like_dom_sf"/>
</dbReference>
<protein>
    <submittedName>
        <fullName evidence="12">Mitochondrial inner membrane protein OXA1L</fullName>
    </submittedName>
</protein>
<keyword evidence="7" id="KW-0496">Mitochondrion</keyword>
<evidence type="ECO:0000256" key="5">
    <source>
        <dbReference type="ARBA" id="ARBA00022946"/>
    </source>
</evidence>
<dbReference type="PANTHER" id="PTHR12428:SF66">
    <property type="entry name" value="MITOCHONDRIAL INNER MEMBRANE PROTEIN OXA1L"/>
    <property type="match status" value="1"/>
</dbReference>
<keyword evidence="11" id="KW-1185">Reference proteome</keyword>
<keyword evidence="3 9" id="KW-0812">Transmembrane</keyword>
<dbReference type="InterPro" id="IPR013783">
    <property type="entry name" value="Ig-like_fold"/>
</dbReference>
<dbReference type="InterPro" id="IPR003597">
    <property type="entry name" value="Ig_C1-set"/>
</dbReference>
<evidence type="ECO:0000256" key="8">
    <source>
        <dbReference type="ARBA" id="ARBA00023136"/>
    </source>
</evidence>
<evidence type="ECO:0000313" key="12">
    <source>
        <dbReference type="RefSeq" id="XP_015265175.1"/>
    </source>
</evidence>
<keyword evidence="5" id="KW-0809">Transit peptide</keyword>
<accession>A0ABM1JUN8</accession>
<dbReference type="PROSITE" id="PS50835">
    <property type="entry name" value="IG_LIKE"/>
    <property type="match status" value="1"/>
</dbReference>
<name>A0ABM1JUN8_GEKJA</name>
<dbReference type="RefSeq" id="XP_015265175.1">
    <property type="nucleotide sequence ID" value="XM_015409689.1"/>
</dbReference>